<name>A0A562IVV1_9ACTN</name>
<dbReference type="AlphaFoldDB" id="A0A562IVV1"/>
<dbReference type="SUPFAM" id="SSF55347">
    <property type="entry name" value="Glyceraldehyde-3-phosphate dehydrogenase-like, C-terminal domain"/>
    <property type="match status" value="1"/>
</dbReference>
<dbReference type="InterPro" id="IPR036291">
    <property type="entry name" value="NAD(P)-bd_dom_sf"/>
</dbReference>
<dbReference type="RefSeq" id="WP_208104146.1">
    <property type="nucleotide sequence ID" value="NZ_VLKF01000001.1"/>
</dbReference>
<dbReference type="PANTHER" id="PTHR43708">
    <property type="entry name" value="CONSERVED EXPRESSED OXIDOREDUCTASE (EUROFUNG)"/>
    <property type="match status" value="1"/>
</dbReference>
<dbReference type="SUPFAM" id="SSF51735">
    <property type="entry name" value="NAD(P)-binding Rossmann-fold domains"/>
    <property type="match status" value="1"/>
</dbReference>
<keyword evidence="4" id="KW-1185">Reference proteome</keyword>
<evidence type="ECO:0000313" key="4">
    <source>
        <dbReference type="Proteomes" id="UP000321490"/>
    </source>
</evidence>
<comment type="caution">
    <text evidence="3">The sequence shown here is derived from an EMBL/GenBank/DDBJ whole genome shotgun (WGS) entry which is preliminary data.</text>
</comment>
<dbReference type="Pfam" id="PF01408">
    <property type="entry name" value="GFO_IDH_MocA"/>
    <property type="match status" value="1"/>
</dbReference>
<dbReference type="EMBL" id="VLKF01000001">
    <property type="protein sequence ID" value="TWH75077.1"/>
    <property type="molecule type" value="Genomic_DNA"/>
</dbReference>
<dbReference type="Gene3D" id="3.40.50.720">
    <property type="entry name" value="NAD(P)-binding Rossmann-like Domain"/>
    <property type="match status" value="1"/>
</dbReference>
<proteinExistence type="predicted"/>
<dbReference type="InterPro" id="IPR051317">
    <property type="entry name" value="Gfo/Idh/MocA_oxidoreduct"/>
</dbReference>
<feature type="domain" description="GFO/IDH/MocA-like oxidoreductase" evidence="2">
    <location>
        <begin position="175"/>
        <end position="263"/>
    </location>
</feature>
<protein>
    <submittedName>
        <fullName evidence="3">Putative dehydrogenase</fullName>
    </submittedName>
</protein>
<dbReference type="InterPro" id="IPR000683">
    <property type="entry name" value="Gfo/Idh/MocA-like_OxRdtase_N"/>
</dbReference>
<dbReference type="InterPro" id="IPR055170">
    <property type="entry name" value="GFO_IDH_MocA-like_dom"/>
</dbReference>
<evidence type="ECO:0000313" key="3">
    <source>
        <dbReference type="EMBL" id="TWH75077.1"/>
    </source>
</evidence>
<organism evidence="3 4">
    <name type="scientific">Modestobacter roseus</name>
    <dbReference type="NCBI Taxonomy" id="1181884"/>
    <lineage>
        <taxon>Bacteria</taxon>
        <taxon>Bacillati</taxon>
        <taxon>Actinomycetota</taxon>
        <taxon>Actinomycetes</taxon>
        <taxon>Geodermatophilales</taxon>
        <taxon>Geodermatophilaceae</taxon>
        <taxon>Modestobacter</taxon>
    </lineage>
</organism>
<feature type="domain" description="Gfo/Idh/MocA-like oxidoreductase N-terminal" evidence="1">
    <location>
        <begin position="18"/>
        <end position="135"/>
    </location>
</feature>
<evidence type="ECO:0000259" key="1">
    <source>
        <dbReference type="Pfam" id="PF01408"/>
    </source>
</evidence>
<dbReference type="Gene3D" id="3.30.360.10">
    <property type="entry name" value="Dihydrodipicolinate Reductase, domain 2"/>
    <property type="match status" value="1"/>
</dbReference>
<sequence length="406" mass="42086">MSGSHRRVDCGEHAPLPVLAVGAGAMGRAWLRTLQASPEVELVGIVDLDTDAAGRAAAELGRPDLPIGTDAVTLAARTGAAAVVDVTVPVAHHPVTTAALLAGLPVLGEKPAADTLPRALSLAAAAEVSGELFMVSQSRRWNPQVAALRGLVQDLGAVGTLTTEFFRAPRFGGFRDAMAQPLLVDMAIHAFDTARYLLGAEPVSAWCSSWNPSWSWYAGDANATALFTMADGSRFSYTGSWCAPGAETSWNGAWRVSAERGTARWDGETEPVLDAEGLVATDRPRSPHSDIGGALEVFCAALRTGETPMGEVHENVLSLAMVEAAVESAATGRPVQLDDLLARAHVQALAEEAHPGVRAALGGWSSVREALAAGAGWVRPVGDRRIRADSGSCGSSSPADSACGSS</sequence>
<dbReference type="Pfam" id="PF22725">
    <property type="entry name" value="GFO_IDH_MocA_C3"/>
    <property type="match status" value="1"/>
</dbReference>
<accession>A0A562IVV1</accession>
<evidence type="ECO:0000259" key="2">
    <source>
        <dbReference type="Pfam" id="PF22725"/>
    </source>
</evidence>
<dbReference type="PANTHER" id="PTHR43708:SF8">
    <property type="entry name" value="OXIDOREDUCTASE"/>
    <property type="match status" value="1"/>
</dbReference>
<reference evidence="3 4" key="1">
    <citation type="submission" date="2019-07" db="EMBL/GenBank/DDBJ databases">
        <title>R&amp;d 2014.</title>
        <authorList>
            <person name="Klenk H.-P."/>
        </authorList>
    </citation>
    <scope>NUCLEOTIDE SEQUENCE [LARGE SCALE GENOMIC DNA]</scope>
    <source>
        <strain evidence="3 4">DSM 45764</strain>
    </source>
</reference>
<dbReference type="Proteomes" id="UP000321490">
    <property type="component" value="Unassembled WGS sequence"/>
</dbReference>
<dbReference type="GO" id="GO:0000166">
    <property type="term" value="F:nucleotide binding"/>
    <property type="evidence" value="ECO:0007669"/>
    <property type="project" value="InterPro"/>
</dbReference>
<gene>
    <name evidence="3" type="ORF">JD78_03628</name>
</gene>